<dbReference type="PROSITE" id="PS51092">
    <property type="entry name" value="FN2_2"/>
    <property type="match status" value="1"/>
</dbReference>
<evidence type="ECO:0000256" key="1">
    <source>
        <dbReference type="ARBA" id="ARBA00004167"/>
    </source>
</evidence>
<dbReference type="FunFam" id="3.10.100.10:FF:000020">
    <property type="entry name" value="Mannose receptor C type 2"/>
    <property type="match status" value="1"/>
</dbReference>
<dbReference type="InterPro" id="IPR016186">
    <property type="entry name" value="C-type_lectin-like/link_sf"/>
</dbReference>
<feature type="domain" description="C-type lectin" evidence="9">
    <location>
        <begin position="129"/>
        <end position="245"/>
    </location>
</feature>
<comment type="subcellular location">
    <subcellularLocation>
        <location evidence="1">Membrane</location>
        <topology evidence="1">Single-pass membrane protein</topology>
    </subcellularLocation>
</comment>
<feature type="disulfide bond" evidence="8">
    <location>
        <begin position="13"/>
        <end position="39"/>
    </location>
</feature>
<dbReference type="InterPro" id="IPR036943">
    <property type="entry name" value="FN_type2_sf"/>
</dbReference>
<dbReference type="PROSITE" id="PS50041">
    <property type="entry name" value="C_TYPE_LECTIN_2"/>
    <property type="match status" value="1"/>
</dbReference>
<dbReference type="InterPro" id="IPR000562">
    <property type="entry name" value="FN_type2_dom"/>
</dbReference>
<keyword evidence="6 8" id="KW-1015">Disulfide bond</keyword>
<evidence type="ECO:0000256" key="4">
    <source>
        <dbReference type="ARBA" id="ARBA00022989"/>
    </source>
</evidence>
<dbReference type="OMA" id="INDIWIN"/>
<evidence type="ECO:0000259" key="9">
    <source>
        <dbReference type="PROSITE" id="PS50041"/>
    </source>
</evidence>
<accession>A0A401RPG7</accession>
<keyword evidence="4" id="KW-1133">Transmembrane helix</keyword>
<name>A0A401RPG7_CHIPU</name>
<dbReference type="SMART" id="SM00059">
    <property type="entry name" value="FN2"/>
    <property type="match status" value="1"/>
</dbReference>
<dbReference type="InterPro" id="IPR013806">
    <property type="entry name" value="Kringle-like"/>
</dbReference>
<dbReference type="InterPro" id="IPR050111">
    <property type="entry name" value="C-type_lectin/snaclec_domain"/>
</dbReference>
<dbReference type="Pfam" id="PF00040">
    <property type="entry name" value="fn2"/>
    <property type="match status" value="1"/>
</dbReference>
<dbReference type="STRING" id="137246.A0A401RPG7"/>
<sequence length="291" mass="33856">IYTIQGNSHGKPCTIPFMYDSQWYHDCTSIGREDGHLWCATTVDYGLDEQWGFCPVKSDDCETFWDKDPMSNSCYQFNFQSTLSWSEARISCQQQNSDLLSITELHEQTYINDIWINRKTKCDAGWLPFQCNCYRLNTERRNWQEAQKSCVRSEGNLISIHHLAELEFVLTQVKQDVEELWIGLNDIKRQMNFEWSDGTPVRFTYWHPFEPNNFASGQEDCVTLWGSEGRWNDGPCNLTLPSICKKPSCSSEEEEELLEDNLGCAKAVVSYSSEMMQVCLWKLPSQELELH</sequence>
<keyword evidence="7" id="KW-0325">Glycoprotein</keyword>
<dbReference type="SMART" id="SM00034">
    <property type="entry name" value="CLECT"/>
    <property type="match status" value="1"/>
</dbReference>
<evidence type="ECO:0000256" key="2">
    <source>
        <dbReference type="ARBA" id="ARBA00022692"/>
    </source>
</evidence>
<keyword evidence="5" id="KW-0472">Membrane</keyword>
<dbReference type="InterPro" id="IPR018378">
    <property type="entry name" value="C-type_lectin_CS"/>
</dbReference>
<evidence type="ECO:0000256" key="6">
    <source>
        <dbReference type="ARBA" id="ARBA00023157"/>
    </source>
</evidence>
<keyword evidence="2" id="KW-0812">Transmembrane</keyword>
<dbReference type="OrthoDB" id="5858677at2759"/>
<dbReference type="InterPro" id="IPR016187">
    <property type="entry name" value="CTDL_fold"/>
</dbReference>
<reference evidence="11 12" key="1">
    <citation type="journal article" date="2018" name="Nat. Ecol. Evol.">
        <title>Shark genomes provide insights into elasmobranch evolution and the origin of vertebrates.</title>
        <authorList>
            <person name="Hara Y"/>
            <person name="Yamaguchi K"/>
            <person name="Onimaru K"/>
            <person name="Kadota M"/>
            <person name="Koyanagi M"/>
            <person name="Keeley SD"/>
            <person name="Tatsumi K"/>
            <person name="Tanaka K"/>
            <person name="Motone F"/>
            <person name="Kageyama Y"/>
            <person name="Nozu R"/>
            <person name="Adachi N"/>
            <person name="Nishimura O"/>
            <person name="Nakagawa R"/>
            <person name="Tanegashima C"/>
            <person name="Kiyatake I"/>
            <person name="Matsumoto R"/>
            <person name="Murakumo K"/>
            <person name="Nishida K"/>
            <person name="Terakita A"/>
            <person name="Kuratani S"/>
            <person name="Sato K"/>
            <person name="Hyodo S Kuraku.S."/>
        </authorList>
    </citation>
    <scope>NUCLEOTIDE SEQUENCE [LARGE SCALE GENOMIC DNA]</scope>
</reference>
<evidence type="ECO:0000256" key="3">
    <source>
        <dbReference type="ARBA" id="ARBA00022737"/>
    </source>
</evidence>
<organism evidence="11 12">
    <name type="scientific">Chiloscyllium punctatum</name>
    <name type="common">Brownbanded bambooshark</name>
    <name type="synonym">Hemiscyllium punctatum</name>
    <dbReference type="NCBI Taxonomy" id="137246"/>
    <lineage>
        <taxon>Eukaryota</taxon>
        <taxon>Metazoa</taxon>
        <taxon>Chordata</taxon>
        <taxon>Craniata</taxon>
        <taxon>Vertebrata</taxon>
        <taxon>Chondrichthyes</taxon>
        <taxon>Elasmobranchii</taxon>
        <taxon>Galeomorphii</taxon>
        <taxon>Galeoidea</taxon>
        <taxon>Orectolobiformes</taxon>
        <taxon>Hemiscylliidae</taxon>
        <taxon>Chiloscyllium</taxon>
    </lineage>
</organism>
<dbReference type="FunFam" id="2.10.10.10:FF:000001">
    <property type="entry name" value="Fibronectin 1a isoform 1"/>
    <property type="match status" value="1"/>
</dbReference>
<dbReference type="PROSITE" id="PS00023">
    <property type="entry name" value="FN2_1"/>
    <property type="match status" value="1"/>
</dbReference>
<dbReference type="EMBL" id="BEZZ01003596">
    <property type="protein sequence ID" value="GCC20065.1"/>
    <property type="molecule type" value="Genomic_DNA"/>
</dbReference>
<proteinExistence type="predicted"/>
<evidence type="ECO:0000313" key="12">
    <source>
        <dbReference type="Proteomes" id="UP000287033"/>
    </source>
</evidence>
<dbReference type="PROSITE" id="PS00615">
    <property type="entry name" value="C_TYPE_LECTIN_1"/>
    <property type="match status" value="1"/>
</dbReference>
<feature type="disulfide bond" evidence="8">
    <location>
        <begin position="27"/>
        <end position="54"/>
    </location>
</feature>
<dbReference type="SUPFAM" id="SSF56436">
    <property type="entry name" value="C-type lectin-like"/>
    <property type="match status" value="2"/>
</dbReference>
<evidence type="ECO:0000313" key="11">
    <source>
        <dbReference type="EMBL" id="GCC20065.1"/>
    </source>
</evidence>
<keyword evidence="3" id="KW-0677">Repeat</keyword>
<dbReference type="GO" id="GO:0016020">
    <property type="term" value="C:membrane"/>
    <property type="evidence" value="ECO:0007669"/>
    <property type="project" value="UniProtKB-SubCell"/>
</dbReference>
<dbReference type="Gene3D" id="3.10.100.10">
    <property type="entry name" value="Mannose-Binding Protein A, subunit A"/>
    <property type="match status" value="2"/>
</dbReference>
<dbReference type="PANTHER" id="PTHR22803">
    <property type="entry name" value="MANNOSE, PHOSPHOLIPASE, LECTIN RECEPTOR RELATED"/>
    <property type="match status" value="1"/>
</dbReference>
<dbReference type="AlphaFoldDB" id="A0A401RPG7"/>
<feature type="non-terminal residue" evidence="11">
    <location>
        <position position="1"/>
    </location>
</feature>
<evidence type="ECO:0000256" key="8">
    <source>
        <dbReference type="PROSITE-ProRule" id="PRU00479"/>
    </source>
</evidence>
<comment type="caution">
    <text evidence="11">The sequence shown here is derived from an EMBL/GenBank/DDBJ whole genome shotgun (WGS) entry which is preliminary data.</text>
</comment>
<dbReference type="SUPFAM" id="SSF57440">
    <property type="entry name" value="Kringle-like"/>
    <property type="match status" value="1"/>
</dbReference>
<evidence type="ECO:0000256" key="7">
    <source>
        <dbReference type="ARBA" id="ARBA00023180"/>
    </source>
</evidence>
<dbReference type="Proteomes" id="UP000287033">
    <property type="component" value="Unassembled WGS sequence"/>
</dbReference>
<dbReference type="PRINTS" id="PR00013">
    <property type="entry name" value="FNTYPEII"/>
</dbReference>
<protein>
    <recommendedName>
        <fullName evidence="13">C-type lectin domain-containing protein</fullName>
    </recommendedName>
</protein>
<dbReference type="CDD" id="cd00062">
    <property type="entry name" value="FN2"/>
    <property type="match status" value="1"/>
</dbReference>
<evidence type="ECO:0008006" key="13">
    <source>
        <dbReference type="Google" id="ProtNLM"/>
    </source>
</evidence>
<evidence type="ECO:0000259" key="10">
    <source>
        <dbReference type="PROSITE" id="PS51092"/>
    </source>
</evidence>
<dbReference type="Pfam" id="PF00059">
    <property type="entry name" value="Lectin_C"/>
    <property type="match status" value="1"/>
</dbReference>
<gene>
    <name evidence="11" type="ORF">chiPu_0021254</name>
</gene>
<keyword evidence="12" id="KW-1185">Reference proteome</keyword>
<dbReference type="InterPro" id="IPR001304">
    <property type="entry name" value="C-type_lectin-like"/>
</dbReference>
<feature type="domain" description="Fibronectin type-II" evidence="10">
    <location>
        <begin position="8"/>
        <end position="56"/>
    </location>
</feature>
<dbReference type="Gene3D" id="2.10.10.10">
    <property type="entry name" value="Fibronectin, type II, collagen-binding"/>
    <property type="match status" value="1"/>
</dbReference>
<evidence type="ECO:0000256" key="5">
    <source>
        <dbReference type="ARBA" id="ARBA00023136"/>
    </source>
</evidence>